<dbReference type="RefSeq" id="WP_386113190.1">
    <property type="nucleotide sequence ID" value="NZ_JBHTKM010000001.1"/>
</dbReference>
<dbReference type="Proteomes" id="UP001597086">
    <property type="component" value="Unassembled WGS sequence"/>
</dbReference>
<dbReference type="Gene3D" id="2.120.10.30">
    <property type="entry name" value="TolB, C-terminal domain"/>
    <property type="match status" value="1"/>
</dbReference>
<reference evidence="2" key="1">
    <citation type="journal article" date="2019" name="Int. J. Syst. Evol. Microbiol.">
        <title>The Global Catalogue of Microorganisms (GCM) 10K type strain sequencing project: providing services to taxonomists for standard genome sequencing and annotation.</title>
        <authorList>
            <consortium name="The Broad Institute Genomics Platform"/>
            <consortium name="The Broad Institute Genome Sequencing Center for Infectious Disease"/>
            <person name="Wu L."/>
            <person name="Ma J."/>
        </authorList>
    </citation>
    <scope>NUCLEOTIDE SEQUENCE [LARGE SCALE GENOMIC DNA]</scope>
    <source>
        <strain evidence="2">CCUG 56098</strain>
    </source>
</reference>
<organism evidence="1 2">
    <name type="scientific">Winogradskyella rapida</name>
    <dbReference type="NCBI Taxonomy" id="549701"/>
    <lineage>
        <taxon>Bacteria</taxon>
        <taxon>Pseudomonadati</taxon>
        <taxon>Bacteroidota</taxon>
        <taxon>Flavobacteriia</taxon>
        <taxon>Flavobacteriales</taxon>
        <taxon>Flavobacteriaceae</taxon>
        <taxon>Winogradskyella</taxon>
    </lineage>
</organism>
<evidence type="ECO:0000313" key="2">
    <source>
        <dbReference type="Proteomes" id="UP001597086"/>
    </source>
</evidence>
<name>A0ABW3KQD8_9FLAO</name>
<dbReference type="InterPro" id="IPR011659">
    <property type="entry name" value="WD40"/>
</dbReference>
<evidence type="ECO:0000313" key="1">
    <source>
        <dbReference type="EMBL" id="MFD1014439.1"/>
    </source>
</evidence>
<proteinExistence type="predicted"/>
<keyword evidence="2" id="KW-1185">Reference proteome</keyword>
<dbReference type="InterPro" id="IPR011042">
    <property type="entry name" value="6-blade_b-propeller_TolB-like"/>
</dbReference>
<gene>
    <name evidence="1" type="ORF">ACFQ13_00785</name>
</gene>
<accession>A0ABW3KQD8</accession>
<protein>
    <submittedName>
        <fullName evidence="1">TolB family protein</fullName>
    </submittedName>
</protein>
<dbReference type="Pfam" id="PF07676">
    <property type="entry name" value="PD40"/>
    <property type="match status" value="2"/>
</dbReference>
<dbReference type="SUPFAM" id="SSF82171">
    <property type="entry name" value="DPP6 N-terminal domain-like"/>
    <property type="match status" value="1"/>
</dbReference>
<dbReference type="EMBL" id="JBHTKM010000001">
    <property type="protein sequence ID" value="MFD1014439.1"/>
    <property type="molecule type" value="Genomic_DNA"/>
</dbReference>
<sequence length="323" mass="36843">MKHFKYKIAILIGLTLWGCKSQSHQTQEAIIDIETTAEDLSLFAAHAISTPLYERDLAINPQQNELVYTLGNYKQTKRCLVVRKKKKGQWQNAEILNISGQYQDIEPFYSHDGDRLYFASNRPIYNDTTRNDYNIWYSDRVEDRWSDPVALDSIINTKGDEFFPSLSRDGNLFFTATRGNGVGKEDIFRAEFVDGTFKSPEPLPAEINSTTFEFNAYVNPDENIIIFSSFGRSDGFGGGDLYISRKDKKGQWTAAKNLGEVINSDKLDYCPFVDWTSGNFYFTSERATLQDDKIESVEVLKQQANHPLNGFGNIFKVAFDSLE</sequence>
<comment type="caution">
    <text evidence="1">The sequence shown here is derived from an EMBL/GenBank/DDBJ whole genome shotgun (WGS) entry which is preliminary data.</text>
</comment>